<dbReference type="OrthoDB" id="9792271at2"/>
<dbReference type="SMART" id="SM01021">
    <property type="entry name" value="Bac_rhodopsin"/>
    <property type="match status" value="1"/>
</dbReference>
<evidence type="ECO:0000256" key="10">
    <source>
        <dbReference type="ARBA" id="ARBA00023170"/>
    </source>
</evidence>
<keyword evidence="13" id="KW-1185">Reference proteome</keyword>
<evidence type="ECO:0000313" key="12">
    <source>
        <dbReference type="EMBL" id="RMB59977.1"/>
    </source>
</evidence>
<feature type="transmembrane region" description="Helical" evidence="11">
    <location>
        <begin position="221"/>
        <end position="242"/>
    </location>
</feature>
<evidence type="ECO:0000256" key="4">
    <source>
        <dbReference type="ARBA" id="ARBA00022606"/>
    </source>
</evidence>
<evidence type="ECO:0000256" key="9">
    <source>
        <dbReference type="ARBA" id="ARBA00023136"/>
    </source>
</evidence>
<keyword evidence="6" id="KW-0681">Retinal protein</keyword>
<dbReference type="GO" id="GO:0009881">
    <property type="term" value="F:photoreceptor activity"/>
    <property type="evidence" value="ECO:0007669"/>
    <property type="project" value="UniProtKB-KW"/>
</dbReference>
<keyword evidence="8" id="KW-0157">Chromophore</keyword>
<feature type="transmembrane region" description="Helical" evidence="11">
    <location>
        <begin position="18"/>
        <end position="36"/>
    </location>
</feature>
<dbReference type="PANTHER" id="PTHR28286:SF2">
    <property type="entry name" value="BACTERIORHODOPSIN _OPSIN, NOPA (EUROFUNG)"/>
    <property type="match status" value="1"/>
</dbReference>
<protein>
    <submittedName>
        <fullName evidence="12">Xanthorhodopsin</fullName>
    </submittedName>
</protein>
<dbReference type="Pfam" id="PF01036">
    <property type="entry name" value="Bac_rhodopsin"/>
    <property type="match status" value="1"/>
</dbReference>
<dbReference type="Proteomes" id="UP000275256">
    <property type="component" value="Unassembled WGS sequence"/>
</dbReference>
<dbReference type="RefSeq" id="WP_121901457.1">
    <property type="nucleotide sequence ID" value="NZ_REFW01000002.1"/>
</dbReference>
<evidence type="ECO:0000256" key="7">
    <source>
        <dbReference type="ARBA" id="ARBA00022989"/>
    </source>
</evidence>
<keyword evidence="3" id="KW-0600">Photoreceptor protein</keyword>
<evidence type="ECO:0000256" key="8">
    <source>
        <dbReference type="ARBA" id="ARBA00022991"/>
    </source>
</evidence>
<accession>A0A3M0G769</accession>
<comment type="similarity">
    <text evidence="2">Belongs to the archaeal/bacterial/fungal opsin family.</text>
</comment>
<dbReference type="PRINTS" id="PR00251">
    <property type="entry name" value="BACTRLOPSIN"/>
</dbReference>
<dbReference type="AlphaFoldDB" id="A0A3M0G769"/>
<evidence type="ECO:0000256" key="6">
    <source>
        <dbReference type="ARBA" id="ARBA00022925"/>
    </source>
</evidence>
<dbReference type="GO" id="GO:0007602">
    <property type="term" value="P:phototransduction"/>
    <property type="evidence" value="ECO:0007669"/>
    <property type="project" value="UniProtKB-KW"/>
</dbReference>
<proteinExistence type="inferred from homology"/>
<keyword evidence="7 11" id="KW-1133">Transmembrane helix</keyword>
<dbReference type="InterPro" id="IPR018229">
    <property type="entry name" value="Rhodopsin_retinal_BS"/>
</dbReference>
<evidence type="ECO:0000256" key="5">
    <source>
        <dbReference type="ARBA" id="ARBA00022692"/>
    </source>
</evidence>
<keyword evidence="4" id="KW-0716">Sensory transduction</keyword>
<feature type="transmembrane region" description="Helical" evidence="11">
    <location>
        <begin position="96"/>
        <end position="114"/>
    </location>
</feature>
<keyword evidence="9 11" id="KW-0472">Membrane</keyword>
<evidence type="ECO:0000256" key="2">
    <source>
        <dbReference type="ARBA" id="ARBA00008130"/>
    </source>
</evidence>
<keyword evidence="10" id="KW-0675">Receptor</keyword>
<dbReference type="PANTHER" id="PTHR28286">
    <property type="match status" value="1"/>
</dbReference>
<dbReference type="PROSITE" id="PS00950">
    <property type="entry name" value="BACTERIAL_OPSIN_1"/>
    <property type="match status" value="1"/>
</dbReference>
<feature type="transmembrane region" description="Helical" evidence="11">
    <location>
        <begin position="149"/>
        <end position="167"/>
    </location>
</feature>
<dbReference type="SUPFAM" id="SSF81321">
    <property type="entry name" value="Family A G protein-coupled receptor-like"/>
    <property type="match status" value="1"/>
</dbReference>
<feature type="transmembrane region" description="Helical" evidence="11">
    <location>
        <begin position="121"/>
        <end position="137"/>
    </location>
</feature>
<feature type="transmembrane region" description="Helical" evidence="11">
    <location>
        <begin position="43"/>
        <end position="63"/>
    </location>
</feature>
<comment type="subcellular location">
    <subcellularLocation>
        <location evidence="1">Membrane</location>
        <topology evidence="1">Multi-pass membrane protein</topology>
    </subcellularLocation>
</comment>
<dbReference type="GO" id="GO:0005216">
    <property type="term" value="F:monoatomic ion channel activity"/>
    <property type="evidence" value="ECO:0007669"/>
    <property type="project" value="InterPro"/>
</dbReference>
<evidence type="ECO:0000256" key="1">
    <source>
        <dbReference type="ARBA" id="ARBA00004141"/>
    </source>
</evidence>
<dbReference type="CDD" id="cd15242">
    <property type="entry name" value="7tm_Proteorhodopsin"/>
    <property type="match status" value="1"/>
</dbReference>
<name>A0A3M0G769_9ACTN</name>
<organism evidence="12 13">
    <name type="scientific">Tessaracoccus antarcticus</name>
    <dbReference type="NCBI Taxonomy" id="2479848"/>
    <lineage>
        <taxon>Bacteria</taxon>
        <taxon>Bacillati</taxon>
        <taxon>Actinomycetota</taxon>
        <taxon>Actinomycetes</taxon>
        <taxon>Propionibacteriales</taxon>
        <taxon>Propionibacteriaceae</taxon>
        <taxon>Tessaracoccus</taxon>
    </lineage>
</organism>
<evidence type="ECO:0000256" key="3">
    <source>
        <dbReference type="ARBA" id="ARBA00022543"/>
    </source>
</evidence>
<evidence type="ECO:0000313" key="13">
    <source>
        <dbReference type="Proteomes" id="UP000275256"/>
    </source>
</evidence>
<feature type="transmembrane region" description="Helical" evidence="11">
    <location>
        <begin position="187"/>
        <end position="209"/>
    </location>
</feature>
<dbReference type="Gene3D" id="1.20.1070.10">
    <property type="entry name" value="Rhodopsin 7-helix transmembrane proteins"/>
    <property type="match status" value="1"/>
</dbReference>
<evidence type="ECO:0000256" key="11">
    <source>
        <dbReference type="SAM" id="Phobius"/>
    </source>
</evidence>
<dbReference type="InterPro" id="IPR001425">
    <property type="entry name" value="Arc/bac/fun_rhodopsins"/>
</dbReference>
<dbReference type="EMBL" id="REFW01000002">
    <property type="protein sequence ID" value="RMB59977.1"/>
    <property type="molecule type" value="Genomic_DNA"/>
</dbReference>
<dbReference type="GO" id="GO:0016020">
    <property type="term" value="C:membrane"/>
    <property type="evidence" value="ECO:0007669"/>
    <property type="project" value="UniProtKB-SubCell"/>
</dbReference>
<comment type="caution">
    <text evidence="12">The sequence shown here is derived from an EMBL/GenBank/DDBJ whole genome shotgun (WGS) entry which is preliminary data.</text>
</comment>
<sequence>MVDLPDISSTTFSVIENAFSLVFASFLGAAVFFLVSRRDVARAYRTSVTVCGVVVVIAAYHYFRIFESFKSAYGVAGGVATPSGEIFNEAYRYMDWIITVPLLVVELILVMGLVSARRRSLLYRLVPAAFAMIALGYPGELSTDVATQWLWWGLAMIPFVYILFVLFGEVSKVIQDQPIEVQPLFRVVRVALVATWMFYPIAYLFPILLGNTGLALALENIGYAVADLTAKAGYGLVIFLIAKRKSELERLVPSAQPVVATS</sequence>
<reference evidence="12 13" key="1">
    <citation type="submission" date="2018-10" db="EMBL/GenBank/DDBJ databases">
        <title>Tessaracoccus antarcticuss sp. nov., isolated from sediment.</title>
        <authorList>
            <person name="Zhou L.Y."/>
            <person name="Du Z.J."/>
        </authorList>
    </citation>
    <scope>NUCLEOTIDE SEQUENCE [LARGE SCALE GENOMIC DNA]</scope>
    <source>
        <strain evidence="12 13">JDX10</strain>
    </source>
</reference>
<gene>
    <name evidence="12" type="ORF">EAX62_09650</name>
</gene>
<keyword evidence="5 11" id="KW-0812">Transmembrane</keyword>